<dbReference type="Proteomes" id="UP001642409">
    <property type="component" value="Unassembled WGS sequence"/>
</dbReference>
<reference evidence="8 9" key="2">
    <citation type="submission" date="2024-07" db="EMBL/GenBank/DDBJ databases">
        <authorList>
            <person name="Akdeniz Z."/>
        </authorList>
    </citation>
    <scope>NUCLEOTIDE SEQUENCE [LARGE SCALE GENOMIC DNA]</scope>
</reference>
<keyword evidence="4" id="KW-0234">DNA repair</keyword>
<proteinExistence type="inferred from homology"/>
<keyword evidence="3" id="KW-0378">Hydrolase</keyword>
<dbReference type="GO" id="GO:0005634">
    <property type="term" value="C:nucleus"/>
    <property type="evidence" value="ECO:0007669"/>
    <property type="project" value="TreeGrafter"/>
</dbReference>
<dbReference type="EMBL" id="CAXDID020000521">
    <property type="protein sequence ID" value="CAL6099583.1"/>
    <property type="molecule type" value="Genomic_DNA"/>
</dbReference>
<evidence type="ECO:0000313" key="7">
    <source>
        <dbReference type="EMBL" id="CAI9924845.1"/>
    </source>
</evidence>
<evidence type="ECO:0000256" key="5">
    <source>
        <dbReference type="PROSITE-ProRule" id="PRU10072"/>
    </source>
</evidence>
<comment type="caution">
    <text evidence="7">The sequence shown here is derived from an EMBL/GenBank/DDBJ whole genome shotgun (WGS) entry which is preliminary data.</text>
</comment>
<reference evidence="7" key="1">
    <citation type="submission" date="2023-06" db="EMBL/GenBank/DDBJ databases">
        <authorList>
            <person name="Kurt Z."/>
        </authorList>
    </citation>
    <scope>NUCLEOTIDE SEQUENCE</scope>
</reference>
<dbReference type="InterPro" id="IPR036895">
    <property type="entry name" value="Uracil-DNA_glycosylase-like_sf"/>
</dbReference>
<dbReference type="PROSITE" id="PS00130">
    <property type="entry name" value="U_DNA_GLYCOSYLASE"/>
    <property type="match status" value="1"/>
</dbReference>
<evidence type="ECO:0000313" key="8">
    <source>
        <dbReference type="EMBL" id="CAL6099583.1"/>
    </source>
</evidence>
<comment type="similarity">
    <text evidence="1">Belongs to the uracil-DNA glycosylase (UDG) superfamily. UNG family.</text>
</comment>
<dbReference type="GO" id="GO:0005739">
    <property type="term" value="C:mitochondrion"/>
    <property type="evidence" value="ECO:0007669"/>
    <property type="project" value="TreeGrafter"/>
</dbReference>
<dbReference type="EMBL" id="CATOUU010000324">
    <property type="protein sequence ID" value="CAI9924845.1"/>
    <property type="molecule type" value="Genomic_DNA"/>
</dbReference>
<dbReference type="InterPro" id="IPR002043">
    <property type="entry name" value="UDG_fam1"/>
</dbReference>
<dbReference type="AlphaFoldDB" id="A0AA86NRS0"/>
<gene>
    <name evidence="7" type="ORF">HINF_LOCUS12490</name>
    <name evidence="8" type="ORF">HINF_LOCUS70151</name>
</gene>
<evidence type="ECO:0000256" key="1">
    <source>
        <dbReference type="ARBA" id="ARBA00008184"/>
    </source>
</evidence>
<dbReference type="Gene3D" id="3.40.470.10">
    <property type="entry name" value="Uracil-DNA glycosylase-like domain"/>
    <property type="match status" value="1"/>
</dbReference>
<evidence type="ECO:0000256" key="3">
    <source>
        <dbReference type="ARBA" id="ARBA00022801"/>
    </source>
</evidence>
<dbReference type="Pfam" id="PF03167">
    <property type="entry name" value="UDG"/>
    <property type="match status" value="1"/>
</dbReference>
<evidence type="ECO:0000313" key="9">
    <source>
        <dbReference type="Proteomes" id="UP001642409"/>
    </source>
</evidence>
<dbReference type="InterPro" id="IPR018085">
    <property type="entry name" value="Ura-DNA_Glyclase_AS"/>
</dbReference>
<evidence type="ECO:0000259" key="6">
    <source>
        <dbReference type="Pfam" id="PF03167"/>
    </source>
</evidence>
<accession>A0AA86NRS0</accession>
<dbReference type="InterPro" id="IPR005122">
    <property type="entry name" value="Uracil-DNA_glycosylase-like"/>
</dbReference>
<evidence type="ECO:0000256" key="2">
    <source>
        <dbReference type="ARBA" id="ARBA00022763"/>
    </source>
</evidence>
<sequence length="237" mass="27375">MTFSQQIKEYVTKLPDSDYYLNNTNLLPSPELRFRALDLVESPDNVKVIILGQDPYPNAASACGISFLDAQIKSFLDPQMAPSLRNLLKSLLKYKNLSFNNMEEFRSLIKQKFTFKDPMSWFTALSQQGVLFLNAALTFESTETLSKHQKFWKQPVLEIFKQIMQHSNPVFVLMGSQAQKFEIEILKLKGQFRIVKTKHPVVNDFISEGLFQQIEAAQKELGKEYIDFFEAQKKSNE</sequence>
<dbReference type="PANTHER" id="PTHR11264">
    <property type="entry name" value="URACIL-DNA GLYCOSYLASE"/>
    <property type="match status" value="1"/>
</dbReference>
<dbReference type="SUPFAM" id="SSF52141">
    <property type="entry name" value="Uracil-DNA glycosylase-like"/>
    <property type="match status" value="1"/>
</dbReference>
<feature type="active site" description="Proton acceptor" evidence="5">
    <location>
        <position position="54"/>
    </location>
</feature>
<dbReference type="GO" id="GO:0004844">
    <property type="term" value="F:uracil DNA N-glycosylase activity"/>
    <property type="evidence" value="ECO:0007669"/>
    <property type="project" value="InterPro"/>
</dbReference>
<feature type="domain" description="Uracil-DNA glycosylase-like" evidence="6">
    <location>
        <begin position="43"/>
        <end position="200"/>
    </location>
</feature>
<keyword evidence="9" id="KW-1185">Reference proteome</keyword>
<keyword evidence="2" id="KW-0227">DNA damage</keyword>
<name>A0AA86NRS0_9EUKA</name>
<dbReference type="PANTHER" id="PTHR11264:SF8">
    <property type="entry name" value="URACIL-DNA GLYCOSYLASE-LIKE DOMAIN-CONTAINING PROTEIN"/>
    <property type="match status" value="1"/>
</dbReference>
<evidence type="ECO:0000256" key="4">
    <source>
        <dbReference type="ARBA" id="ARBA00023204"/>
    </source>
</evidence>
<dbReference type="GO" id="GO:0097510">
    <property type="term" value="P:base-excision repair, AP site formation via deaminated base removal"/>
    <property type="evidence" value="ECO:0007669"/>
    <property type="project" value="TreeGrafter"/>
</dbReference>
<organism evidence="7">
    <name type="scientific">Hexamita inflata</name>
    <dbReference type="NCBI Taxonomy" id="28002"/>
    <lineage>
        <taxon>Eukaryota</taxon>
        <taxon>Metamonada</taxon>
        <taxon>Diplomonadida</taxon>
        <taxon>Hexamitidae</taxon>
        <taxon>Hexamitinae</taxon>
        <taxon>Hexamita</taxon>
    </lineage>
</organism>
<protein>
    <submittedName>
        <fullName evidence="7">Uracil-DNA glycosylase</fullName>
    </submittedName>
    <submittedName>
        <fullName evidence="8">Uracil-DNA_glycosylase</fullName>
    </submittedName>
</protein>